<evidence type="ECO:0000313" key="4">
    <source>
        <dbReference type="Proteomes" id="UP000619293"/>
    </source>
</evidence>
<proteinExistence type="inferred from homology"/>
<dbReference type="InterPro" id="IPR039375">
    <property type="entry name" value="NodN-like"/>
</dbReference>
<dbReference type="InterPro" id="IPR029069">
    <property type="entry name" value="HotDog_dom_sf"/>
</dbReference>
<keyword evidence="4" id="KW-1185">Reference proteome</keyword>
<dbReference type="InterPro" id="IPR002539">
    <property type="entry name" value="MaoC-like_dom"/>
</dbReference>
<gene>
    <name evidence="3" type="ORF">Cch02nite_68500</name>
</gene>
<dbReference type="PANTHER" id="PTHR42993">
    <property type="entry name" value="MAOC-LIKE DEHYDRATASE DOMAIN-CONTAINING PROTEIN"/>
    <property type="match status" value="1"/>
</dbReference>
<organism evidence="3 4">
    <name type="scientific">Catellatospora chokoriensis</name>
    <dbReference type="NCBI Taxonomy" id="310353"/>
    <lineage>
        <taxon>Bacteria</taxon>
        <taxon>Bacillati</taxon>
        <taxon>Actinomycetota</taxon>
        <taxon>Actinomycetes</taxon>
        <taxon>Micromonosporales</taxon>
        <taxon>Micromonosporaceae</taxon>
        <taxon>Catellatospora</taxon>
    </lineage>
</organism>
<evidence type="ECO:0000256" key="1">
    <source>
        <dbReference type="ARBA" id="ARBA00005254"/>
    </source>
</evidence>
<feature type="domain" description="MaoC-like" evidence="2">
    <location>
        <begin position="11"/>
        <end position="125"/>
    </location>
</feature>
<sequence length="149" mass="15833">MAFASLDDVRAAVGTVVSTSEWLEIDQQRVDMFAEATGDLQWIHTDPARAASGPFGTTIAHGYLTLSLIPFLAGDALRVPGVKMGVNYGTNKVRFPAPVPVGSRVRATVQLLSVDDVAGGVQLTSQVTIEREGGDKPVCVAETVSRMYV</sequence>
<comment type="similarity">
    <text evidence="1">Belongs to the enoyl-CoA hydratase/isomerase family.</text>
</comment>
<dbReference type="AlphaFoldDB" id="A0A8J3K5A5"/>
<dbReference type="RefSeq" id="WP_191837083.1">
    <property type="nucleotide sequence ID" value="NZ_BAAALB010000001.1"/>
</dbReference>
<dbReference type="EMBL" id="BONG01000062">
    <property type="protein sequence ID" value="GIF93406.1"/>
    <property type="molecule type" value="Genomic_DNA"/>
</dbReference>
<comment type="caution">
    <text evidence="3">The sequence shown here is derived from an EMBL/GenBank/DDBJ whole genome shotgun (WGS) entry which is preliminary data.</text>
</comment>
<protein>
    <submittedName>
        <fullName evidence="3">MaoC family dehydratase</fullName>
    </submittedName>
</protein>
<dbReference type="CDD" id="cd03450">
    <property type="entry name" value="NodN"/>
    <property type="match status" value="1"/>
</dbReference>
<dbReference type="Proteomes" id="UP000619293">
    <property type="component" value="Unassembled WGS sequence"/>
</dbReference>
<dbReference type="SUPFAM" id="SSF54637">
    <property type="entry name" value="Thioesterase/thiol ester dehydrase-isomerase"/>
    <property type="match status" value="1"/>
</dbReference>
<evidence type="ECO:0000259" key="2">
    <source>
        <dbReference type="Pfam" id="PF01575"/>
    </source>
</evidence>
<reference evidence="3 4" key="1">
    <citation type="submission" date="2021-01" db="EMBL/GenBank/DDBJ databases">
        <title>Whole genome shotgun sequence of Catellatospora chokoriensis NBRC 107358.</title>
        <authorList>
            <person name="Komaki H."/>
            <person name="Tamura T."/>
        </authorList>
    </citation>
    <scope>NUCLEOTIDE SEQUENCE [LARGE SCALE GENOMIC DNA]</scope>
    <source>
        <strain evidence="3 4">NBRC 107358</strain>
    </source>
</reference>
<accession>A0A8J3K5A5</accession>
<dbReference type="Pfam" id="PF01575">
    <property type="entry name" value="MaoC_dehydratas"/>
    <property type="match status" value="1"/>
</dbReference>
<dbReference type="PANTHER" id="PTHR42993:SF1">
    <property type="entry name" value="MAOC-LIKE DEHYDRATASE DOMAIN-CONTAINING PROTEIN"/>
    <property type="match status" value="1"/>
</dbReference>
<dbReference type="Gene3D" id="3.10.129.10">
    <property type="entry name" value="Hotdog Thioesterase"/>
    <property type="match status" value="1"/>
</dbReference>
<evidence type="ECO:0000313" key="3">
    <source>
        <dbReference type="EMBL" id="GIF93406.1"/>
    </source>
</evidence>
<name>A0A8J3K5A5_9ACTN</name>